<keyword evidence="5" id="KW-1185">Reference proteome</keyword>
<dbReference type="SUPFAM" id="SSF51735">
    <property type="entry name" value="NAD(P)-binding Rossmann-fold domains"/>
    <property type="match status" value="1"/>
</dbReference>
<dbReference type="CDD" id="cd05259">
    <property type="entry name" value="PCBER_SDR_a"/>
    <property type="match status" value="1"/>
</dbReference>
<proteinExistence type="predicted"/>
<dbReference type="AlphaFoldDB" id="A0AAJ0BKP4"/>
<protein>
    <submittedName>
        <fullName evidence="4">Isoflavone reductase</fullName>
    </submittedName>
</protein>
<evidence type="ECO:0000259" key="3">
    <source>
        <dbReference type="Pfam" id="PF05368"/>
    </source>
</evidence>
<keyword evidence="1" id="KW-0521">NADP</keyword>
<dbReference type="Proteomes" id="UP001239445">
    <property type="component" value="Unassembled WGS sequence"/>
</dbReference>
<dbReference type="InterPro" id="IPR036291">
    <property type="entry name" value="NAD(P)-bd_dom_sf"/>
</dbReference>
<gene>
    <name evidence="4" type="ORF">QBC47DRAFT_366312</name>
</gene>
<feature type="domain" description="NmrA-like" evidence="3">
    <location>
        <begin position="4"/>
        <end position="240"/>
    </location>
</feature>
<sequence length="303" mass="32566">MAIKTVAVVGATGNVGLPTVHALLAASFSVVAITRPTSNPTTLPPNVPIRRADLTSLASLTEAFKDIDAVVVTIATAEVSNQRVLADAALAAGVKRFIPSEFGHSLARLIETKSSLATILMGKANTASYLRELAEKNEGFSWTGIATSPFFDWGLDHAVFGFDFPKRKVSIVDSGDERVSVSSMRFVGEAVARVLLNEEETKNKEVEVVEFTVSQNEILKIFEEEIGEKWSVAHVRGADLEKSGNEKLAGGNIGGAFLDLLQSWNLSDGGDHAVKEDELANGMLGLKGRSVREVMKEYIKAHV</sequence>
<evidence type="ECO:0000256" key="2">
    <source>
        <dbReference type="ARBA" id="ARBA00023002"/>
    </source>
</evidence>
<accession>A0AAJ0BKP4</accession>
<evidence type="ECO:0000313" key="5">
    <source>
        <dbReference type="Proteomes" id="UP001239445"/>
    </source>
</evidence>
<evidence type="ECO:0000256" key="1">
    <source>
        <dbReference type="ARBA" id="ARBA00022857"/>
    </source>
</evidence>
<name>A0AAJ0BKP4_9PEZI</name>
<dbReference type="Pfam" id="PF05368">
    <property type="entry name" value="NmrA"/>
    <property type="match status" value="1"/>
</dbReference>
<dbReference type="InterPro" id="IPR051609">
    <property type="entry name" value="NmrA/Isoflavone_reductase-like"/>
</dbReference>
<comment type="caution">
    <text evidence="4">The sequence shown here is derived from an EMBL/GenBank/DDBJ whole genome shotgun (WGS) entry which is preliminary data.</text>
</comment>
<keyword evidence="2" id="KW-0560">Oxidoreductase</keyword>
<dbReference type="PANTHER" id="PTHR47706">
    <property type="entry name" value="NMRA-LIKE FAMILY PROTEIN"/>
    <property type="match status" value="1"/>
</dbReference>
<evidence type="ECO:0000313" key="4">
    <source>
        <dbReference type="EMBL" id="KAK1760058.1"/>
    </source>
</evidence>
<dbReference type="InterPro" id="IPR045312">
    <property type="entry name" value="PCBER-like"/>
</dbReference>
<dbReference type="InterPro" id="IPR008030">
    <property type="entry name" value="NmrA-like"/>
</dbReference>
<dbReference type="PANTHER" id="PTHR47706:SF10">
    <property type="entry name" value="NMRA-LIKE DOMAIN-CONTAINING PROTEIN"/>
    <property type="match status" value="1"/>
</dbReference>
<dbReference type="EMBL" id="MU839827">
    <property type="protein sequence ID" value="KAK1760058.1"/>
    <property type="molecule type" value="Genomic_DNA"/>
</dbReference>
<dbReference type="Gene3D" id="3.40.50.720">
    <property type="entry name" value="NAD(P)-binding Rossmann-like Domain"/>
    <property type="match status" value="1"/>
</dbReference>
<reference evidence="4" key="1">
    <citation type="submission" date="2023-06" db="EMBL/GenBank/DDBJ databases">
        <title>Genome-scale phylogeny and comparative genomics of the fungal order Sordariales.</title>
        <authorList>
            <consortium name="Lawrence Berkeley National Laboratory"/>
            <person name="Hensen N."/>
            <person name="Bonometti L."/>
            <person name="Westerberg I."/>
            <person name="Brannstrom I.O."/>
            <person name="Guillou S."/>
            <person name="Cros-Aarteil S."/>
            <person name="Calhoun S."/>
            <person name="Haridas S."/>
            <person name="Kuo A."/>
            <person name="Mondo S."/>
            <person name="Pangilinan J."/>
            <person name="Riley R."/>
            <person name="Labutti K."/>
            <person name="Andreopoulos B."/>
            <person name="Lipzen A."/>
            <person name="Chen C."/>
            <person name="Yanf M."/>
            <person name="Daum C."/>
            <person name="Ng V."/>
            <person name="Clum A."/>
            <person name="Steindorff A."/>
            <person name="Ohm R."/>
            <person name="Martin F."/>
            <person name="Silar P."/>
            <person name="Natvig D."/>
            <person name="Lalanne C."/>
            <person name="Gautier V."/>
            <person name="Ament-Velasquez S.L."/>
            <person name="Kruys A."/>
            <person name="Hutchinson M.I."/>
            <person name="Powell A.J."/>
            <person name="Barry K."/>
            <person name="Miller A.N."/>
            <person name="Grigoriev I.V."/>
            <person name="Debuchy R."/>
            <person name="Gladieux P."/>
            <person name="Thoren M.H."/>
            <person name="Johannesson H."/>
        </authorList>
    </citation>
    <scope>NUCLEOTIDE SEQUENCE</scope>
    <source>
        <strain evidence="4">PSN4</strain>
    </source>
</reference>
<organism evidence="4 5">
    <name type="scientific">Echria macrotheca</name>
    <dbReference type="NCBI Taxonomy" id="438768"/>
    <lineage>
        <taxon>Eukaryota</taxon>
        <taxon>Fungi</taxon>
        <taxon>Dikarya</taxon>
        <taxon>Ascomycota</taxon>
        <taxon>Pezizomycotina</taxon>
        <taxon>Sordariomycetes</taxon>
        <taxon>Sordariomycetidae</taxon>
        <taxon>Sordariales</taxon>
        <taxon>Schizotheciaceae</taxon>
        <taxon>Echria</taxon>
    </lineage>
</organism>
<dbReference type="GO" id="GO:0016491">
    <property type="term" value="F:oxidoreductase activity"/>
    <property type="evidence" value="ECO:0007669"/>
    <property type="project" value="UniProtKB-KW"/>
</dbReference>